<protein>
    <submittedName>
        <fullName evidence="1">Uncharacterized protein</fullName>
    </submittedName>
</protein>
<proteinExistence type="predicted"/>
<dbReference type="EMBL" id="DSUT01000038">
    <property type="protein sequence ID" value="HGK27716.1"/>
    <property type="molecule type" value="Genomic_DNA"/>
</dbReference>
<dbReference type="AlphaFoldDB" id="A0A7C4GCD1"/>
<gene>
    <name evidence="1" type="ORF">ENS41_02035</name>
</gene>
<comment type="caution">
    <text evidence="1">The sequence shown here is derived from an EMBL/GenBank/DDBJ whole genome shotgun (WGS) entry which is preliminary data.</text>
</comment>
<organism evidence="1">
    <name type="scientific">candidate division WOR-3 bacterium</name>
    <dbReference type="NCBI Taxonomy" id="2052148"/>
    <lineage>
        <taxon>Bacteria</taxon>
        <taxon>Bacteria division WOR-3</taxon>
    </lineage>
</organism>
<name>A0A7C4GCD1_UNCW3</name>
<sequence length="60" mass="6323">MPVVYLKSGGRAVCGGCTYKEGVVKLVDVTFKEAGLPADKEKQPEAVVSLANVLYVLPGQ</sequence>
<accession>A0A7C4GCD1</accession>
<evidence type="ECO:0000313" key="1">
    <source>
        <dbReference type="EMBL" id="HGK27716.1"/>
    </source>
</evidence>
<reference evidence="1" key="1">
    <citation type="journal article" date="2020" name="mSystems">
        <title>Genome- and Community-Level Interaction Insights into Carbon Utilization and Element Cycling Functions of Hydrothermarchaeota in Hydrothermal Sediment.</title>
        <authorList>
            <person name="Zhou Z."/>
            <person name="Liu Y."/>
            <person name="Xu W."/>
            <person name="Pan J."/>
            <person name="Luo Z.H."/>
            <person name="Li M."/>
        </authorList>
    </citation>
    <scope>NUCLEOTIDE SEQUENCE [LARGE SCALE GENOMIC DNA]</scope>
    <source>
        <strain evidence="1">SpSt-488</strain>
    </source>
</reference>